<accession>A0A1Q2C3V1</accession>
<reference evidence="1 2" key="1">
    <citation type="journal article" date="2016" name="Sci. Rep.">
        <title>Accelerated dysbiosis of gut microbiota during aggravation of DSS-induced colitis by a butyrate-producing bacterium.</title>
        <authorList>
            <person name="Zhang Q."/>
            <person name="Wu Y."/>
            <person name="Wang J."/>
            <person name="Wu G."/>
            <person name="Long W."/>
            <person name="Xue Z."/>
            <person name="Wang L."/>
            <person name="Zhang X."/>
            <person name="Pang X."/>
            <person name="Zhao Y."/>
            <person name="Zhao L."/>
            <person name="Zhang C."/>
        </authorList>
    </citation>
    <scope>NUCLEOTIDE SEQUENCE [LARGE SCALE GENOMIC DNA]</scope>
    <source>
        <strain evidence="1 2">BPB5</strain>
    </source>
</reference>
<evidence type="ECO:0000313" key="2">
    <source>
        <dbReference type="Proteomes" id="UP000188159"/>
    </source>
</evidence>
<dbReference type="EMBL" id="CP012098">
    <property type="protein sequence ID" value="AQP38406.1"/>
    <property type="molecule type" value="Genomic_DNA"/>
</dbReference>
<protein>
    <submittedName>
        <fullName evidence="1">Uncharacterized protein</fullName>
    </submittedName>
</protein>
<organism evidence="1 2">
    <name type="scientific">Anaerostipes hadrus</name>
    <dbReference type="NCBI Taxonomy" id="649756"/>
    <lineage>
        <taxon>Bacteria</taxon>
        <taxon>Bacillati</taxon>
        <taxon>Bacillota</taxon>
        <taxon>Clostridia</taxon>
        <taxon>Lachnospirales</taxon>
        <taxon>Lachnospiraceae</taxon>
        <taxon>Anaerostipes</taxon>
    </lineage>
</organism>
<name>A0A1Q2C3V1_ANAHA</name>
<dbReference type="Proteomes" id="UP000188159">
    <property type="component" value="Chromosome"/>
</dbReference>
<dbReference type="RefSeq" id="WP_077325267.1">
    <property type="nucleotide sequence ID" value="NZ_CP012098.1"/>
</dbReference>
<proteinExistence type="predicted"/>
<sequence length="76" mass="8337">MANFLDETGVLKLWNKIKSYAAKQTDMNKAIVNISASGTTLTVTKADGTTKYVTAELVKGQMIYCCSNSEDQIYCC</sequence>
<dbReference type="AlphaFoldDB" id="A0A1Q2C3V1"/>
<gene>
    <name evidence="1" type="ORF">DO83_01375</name>
</gene>
<evidence type="ECO:0000313" key="1">
    <source>
        <dbReference type="EMBL" id="AQP38406.1"/>
    </source>
</evidence>